<name>A0ABP7P593_9GAMM</name>
<accession>A0ABP7P593</accession>
<gene>
    <name evidence="3" type="ORF">GCM10022278_17640</name>
</gene>
<protein>
    <recommendedName>
        <fullName evidence="5">Cytoskeletal protein CcmA (Bactofilin family)</fullName>
    </recommendedName>
</protein>
<dbReference type="RefSeq" id="WP_344805421.1">
    <property type="nucleotide sequence ID" value="NZ_BAABBO010000009.1"/>
</dbReference>
<dbReference type="InterPro" id="IPR007607">
    <property type="entry name" value="BacA/B"/>
</dbReference>
<organism evidence="3 4">
    <name type="scientific">Allohahella marinimesophila</name>
    <dbReference type="NCBI Taxonomy" id="1054972"/>
    <lineage>
        <taxon>Bacteria</taxon>
        <taxon>Pseudomonadati</taxon>
        <taxon>Pseudomonadota</taxon>
        <taxon>Gammaproteobacteria</taxon>
        <taxon>Oceanospirillales</taxon>
        <taxon>Hahellaceae</taxon>
        <taxon>Allohahella</taxon>
    </lineage>
</organism>
<dbReference type="Pfam" id="PF04519">
    <property type="entry name" value="Bactofilin"/>
    <property type="match status" value="1"/>
</dbReference>
<proteinExistence type="inferred from homology"/>
<evidence type="ECO:0008006" key="5">
    <source>
        <dbReference type="Google" id="ProtNLM"/>
    </source>
</evidence>
<keyword evidence="4" id="KW-1185">Reference proteome</keyword>
<evidence type="ECO:0000313" key="4">
    <source>
        <dbReference type="Proteomes" id="UP001501337"/>
    </source>
</evidence>
<dbReference type="Proteomes" id="UP001501337">
    <property type="component" value="Unassembled WGS sequence"/>
</dbReference>
<evidence type="ECO:0000313" key="3">
    <source>
        <dbReference type="EMBL" id="GAA3959964.1"/>
    </source>
</evidence>
<sequence>MESWSLMRMWGKRKKARLPAETQFDSLISEKMQIQGRLEFSGGIHLDGTVIGDVSALPAANGATLLRISRQGEVRGNIHAPNVVINGRVDGDVYASNFVELAENACINGNVYYRFIEMAVGAEVNGSLVHQPEVSTGAESDSKNSTAADVSPSFTEA</sequence>
<feature type="region of interest" description="Disordered" evidence="2">
    <location>
        <begin position="133"/>
        <end position="157"/>
    </location>
</feature>
<dbReference type="EMBL" id="BAABBO010000009">
    <property type="protein sequence ID" value="GAA3959964.1"/>
    <property type="molecule type" value="Genomic_DNA"/>
</dbReference>
<dbReference type="PANTHER" id="PTHR35024:SF4">
    <property type="entry name" value="POLYMER-FORMING CYTOSKELETAL PROTEIN"/>
    <property type="match status" value="1"/>
</dbReference>
<comment type="similarity">
    <text evidence="1">Belongs to the bactofilin family.</text>
</comment>
<reference evidence="4" key="1">
    <citation type="journal article" date="2019" name="Int. J. Syst. Evol. Microbiol.">
        <title>The Global Catalogue of Microorganisms (GCM) 10K type strain sequencing project: providing services to taxonomists for standard genome sequencing and annotation.</title>
        <authorList>
            <consortium name="The Broad Institute Genomics Platform"/>
            <consortium name="The Broad Institute Genome Sequencing Center for Infectious Disease"/>
            <person name="Wu L."/>
            <person name="Ma J."/>
        </authorList>
    </citation>
    <scope>NUCLEOTIDE SEQUENCE [LARGE SCALE GENOMIC DNA]</scope>
    <source>
        <strain evidence="4">JCM 17555</strain>
    </source>
</reference>
<evidence type="ECO:0000256" key="1">
    <source>
        <dbReference type="ARBA" id="ARBA00044755"/>
    </source>
</evidence>
<comment type="caution">
    <text evidence="3">The sequence shown here is derived from an EMBL/GenBank/DDBJ whole genome shotgun (WGS) entry which is preliminary data.</text>
</comment>
<dbReference type="PANTHER" id="PTHR35024">
    <property type="entry name" value="HYPOTHETICAL CYTOSOLIC PROTEIN"/>
    <property type="match status" value="1"/>
</dbReference>
<evidence type="ECO:0000256" key="2">
    <source>
        <dbReference type="SAM" id="MobiDB-lite"/>
    </source>
</evidence>